<protein>
    <submittedName>
        <fullName evidence="1">Uncharacterized protein</fullName>
    </submittedName>
</protein>
<accession>A0ACC1BSN0</accession>
<evidence type="ECO:0000313" key="2">
    <source>
        <dbReference type="Proteomes" id="UP001164250"/>
    </source>
</evidence>
<keyword evidence="2" id="KW-1185">Reference proteome</keyword>
<sequence>MPITSLSSNEFSVWHARQSGALEGLPPFRASYRAIMLWAWNAQDSASLSMRWEGSNVDPSVEEEKKAQLLSRGEKTIQFLPSRLGALVEPSLKRSSQGLVKAHLDEGGKRIASLGTRFRLPLPKRVRSNASLLPWEQLVTAKLATFEGARVKALAKKDFSAILVIKFKERYEATAVEVETAMGQAIDLRSELKQLTIEVSEARERLAELKKEVVVEMRSGLIVAWDVFLSILMSV</sequence>
<dbReference type="EMBL" id="CM047899">
    <property type="protein sequence ID" value="KAJ0101949.1"/>
    <property type="molecule type" value="Genomic_DNA"/>
</dbReference>
<name>A0ACC1BSN0_9ROSI</name>
<dbReference type="Proteomes" id="UP001164250">
    <property type="component" value="Chromosome 3"/>
</dbReference>
<gene>
    <name evidence="1" type="ORF">Patl1_05557</name>
</gene>
<organism evidence="1 2">
    <name type="scientific">Pistacia atlantica</name>
    <dbReference type="NCBI Taxonomy" id="434234"/>
    <lineage>
        <taxon>Eukaryota</taxon>
        <taxon>Viridiplantae</taxon>
        <taxon>Streptophyta</taxon>
        <taxon>Embryophyta</taxon>
        <taxon>Tracheophyta</taxon>
        <taxon>Spermatophyta</taxon>
        <taxon>Magnoliopsida</taxon>
        <taxon>eudicotyledons</taxon>
        <taxon>Gunneridae</taxon>
        <taxon>Pentapetalae</taxon>
        <taxon>rosids</taxon>
        <taxon>malvids</taxon>
        <taxon>Sapindales</taxon>
        <taxon>Anacardiaceae</taxon>
        <taxon>Pistacia</taxon>
    </lineage>
</organism>
<comment type="caution">
    <text evidence="1">The sequence shown here is derived from an EMBL/GenBank/DDBJ whole genome shotgun (WGS) entry which is preliminary data.</text>
</comment>
<proteinExistence type="predicted"/>
<reference evidence="2" key="1">
    <citation type="journal article" date="2023" name="G3 (Bethesda)">
        <title>Genome assembly and association tests identify interacting loci associated with vigor, precocity, and sex in interspecific pistachio rootstocks.</title>
        <authorList>
            <person name="Palmer W."/>
            <person name="Jacygrad E."/>
            <person name="Sagayaradj S."/>
            <person name="Cavanaugh K."/>
            <person name="Han R."/>
            <person name="Bertier L."/>
            <person name="Beede B."/>
            <person name="Kafkas S."/>
            <person name="Golino D."/>
            <person name="Preece J."/>
            <person name="Michelmore R."/>
        </authorList>
    </citation>
    <scope>NUCLEOTIDE SEQUENCE [LARGE SCALE GENOMIC DNA]</scope>
</reference>
<evidence type="ECO:0000313" key="1">
    <source>
        <dbReference type="EMBL" id="KAJ0101949.1"/>
    </source>
</evidence>